<dbReference type="GO" id="GO:1990904">
    <property type="term" value="C:ribonucleoprotein complex"/>
    <property type="evidence" value="ECO:0007669"/>
    <property type="project" value="UniProtKB-KW"/>
</dbReference>
<evidence type="ECO:0000256" key="1">
    <source>
        <dbReference type="ARBA" id="ARBA00010228"/>
    </source>
</evidence>
<dbReference type="Ensembl" id="ENSUPAT00010020625.1">
    <property type="protein sequence ID" value="ENSUPAP00010018100.1"/>
    <property type="gene ID" value="ENSUPAG00010014406.1"/>
</dbReference>
<organism evidence="4 5">
    <name type="scientific">Urocitellus parryii</name>
    <name type="common">Arctic ground squirrel</name>
    <name type="synonym">Spermophilus parryii</name>
    <dbReference type="NCBI Taxonomy" id="9999"/>
    <lineage>
        <taxon>Eukaryota</taxon>
        <taxon>Metazoa</taxon>
        <taxon>Chordata</taxon>
        <taxon>Craniata</taxon>
        <taxon>Vertebrata</taxon>
        <taxon>Euteleostomi</taxon>
        <taxon>Mammalia</taxon>
        <taxon>Eutheria</taxon>
        <taxon>Euarchontoglires</taxon>
        <taxon>Glires</taxon>
        <taxon>Rodentia</taxon>
        <taxon>Sciuromorpha</taxon>
        <taxon>Sciuridae</taxon>
        <taxon>Xerinae</taxon>
        <taxon>Marmotini</taxon>
        <taxon>Urocitellus</taxon>
    </lineage>
</organism>
<evidence type="ECO:0000256" key="3">
    <source>
        <dbReference type="ARBA" id="ARBA00023274"/>
    </source>
</evidence>
<keyword evidence="5" id="KW-1185">Reference proteome</keyword>
<dbReference type="GO" id="GO:0003735">
    <property type="term" value="F:structural constituent of ribosome"/>
    <property type="evidence" value="ECO:0007669"/>
    <property type="project" value="InterPro"/>
</dbReference>
<proteinExistence type="inferred from homology"/>
<dbReference type="GeneTree" id="ENSGT00390000017515"/>
<protein>
    <recommendedName>
        <fullName evidence="6">40S ribosomal protein S21</fullName>
    </recommendedName>
</protein>
<evidence type="ECO:0008006" key="6">
    <source>
        <dbReference type="Google" id="ProtNLM"/>
    </source>
</evidence>
<keyword evidence="3" id="KW-0687">Ribonucleoprotein</keyword>
<reference evidence="4" key="1">
    <citation type="submission" date="2025-08" db="UniProtKB">
        <authorList>
            <consortium name="Ensembl"/>
        </authorList>
    </citation>
    <scope>IDENTIFICATION</scope>
</reference>
<evidence type="ECO:0000313" key="4">
    <source>
        <dbReference type="Ensembl" id="ENSUPAP00010018100.1"/>
    </source>
</evidence>
<sequence>MQNHAGEFVDLYMPRKCCASNRIIGAKDHASIQMNMAEEDKVTGAPLLQNPSKVSPISMHPSRFCMFYCKSPSKTAFSVSLGPTTNDYTVTV</sequence>
<name>A0A8D2HYD1_UROPR</name>
<evidence type="ECO:0000313" key="5">
    <source>
        <dbReference type="Proteomes" id="UP000694417"/>
    </source>
</evidence>
<dbReference type="InterPro" id="IPR038579">
    <property type="entry name" value="Ribosomal_eS21_sf"/>
</dbReference>
<dbReference type="GO" id="GO:0005840">
    <property type="term" value="C:ribosome"/>
    <property type="evidence" value="ECO:0007669"/>
    <property type="project" value="UniProtKB-KW"/>
</dbReference>
<dbReference type="GO" id="GO:0006412">
    <property type="term" value="P:translation"/>
    <property type="evidence" value="ECO:0007669"/>
    <property type="project" value="InterPro"/>
</dbReference>
<reference evidence="4" key="2">
    <citation type="submission" date="2025-09" db="UniProtKB">
        <authorList>
            <consortium name="Ensembl"/>
        </authorList>
    </citation>
    <scope>IDENTIFICATION</scope>
</reference>
<dbReference type="AlphaFoldDB" id="A0A8D2HYD1"/>
<dbReference type="Proteomes" id="UP000694417">
    <property type="component" value="Unplaced"/>
</dbReference>
<comment type="similarity">
    <text evidence="1">Belongs to the eukaryotic ribosomal protein eS21 family.</text>
</comment>
<accession>A0A8D2HYD1</accession>
<keyword evidence="2" id="KW-0689">Ribosomal protein</keyword>
<dbReference type="InterPro" id="IPR001931">
    <property type="entry name" value="Ribosomal_eS21"/>
</dbReference>
<dbReference type="Gene3D" id="3.30.1230.20">
    <property type="match status" value="1"/>
</dbReference>
<dbReference type="PANTHER" id="PTHR10442">
    <property type="entry name" value="40S RIBOSOMAL PROTEIN S21"/>
    <property type="match status" value="1"/>
</dbReference>
<dbReference type="Pfam" id="PF01249">
    <property type="entry name" value="Ribosomal_S21e"/>
    <property type="match status" value="1"/>
</dbReference>
<evidence type="ECO:0000256" key="2">
    <source>
        <dbReference type="ARBA" id="ARBA00022980"/>
    </source>
</evidence>